<dbReference type="AlphaFoldDB" id="A0A3M2SH97"/>
<keyword evidence="1 2" id="KW-0862">Zinc</keyword>
<dbReference type="InterPro" id="IPR036236">
    <property type="entry name" value="Znf_C2H2_sf"/>
</dbReference>
<sequence length="431" mass="48479">MDFTQTPHHDGSFPAAMESTAQTLLQHGAESATAQTLLHGASSATAQTILQHGAESATAQTVFEHGASSATALDSAVWSILQLVMLATWKCLSDTPYYSKNTLFARYLTSLEVMTEIALDSSIDFAPGLFDVLQSTTAPSIQFFKGLPAPRLHQWGVYAVVLEKLGFRPKLYVGSGTSHGGVKTRLGQYHYENQSMVPVGVRDALTDGYSITHQGLFCWVPMPTPTSIPLTRLLFIALEATFAYLFWAMKPHREDYGMVHICPWDRLEYDGICSHCSLKEKVVSEFNLTPEELEAHAAEREERRRELHRLGNSNWHYQQMMNNYDEYITNSSERVARSRANNPGRDAAHQARRIEEALRDKTYHCERCNISFGTKQRLANHEKTPKHKRKLRQANNPFVCGPCDLGFANQSNLTRHNKTERHRKAVAAARL</sequence>
<feature type="domain" description="C2H2-type" evidence="3">
    <location>
        <begin position="363"/>
        <end position="392"/>
    </location>
</feature>
<keyword evidence="1 2" id="KW-0863">Zinc-finger</keyword>
<dbReference type="Pfam" id="PF12874">
    <property type="entry name" value="zf-met"/>
    <property type="match status" value="1"/>
</dbReference>
<dbReference type="STRING" id="2010991.A0A3M2SH97"/>
<comment type="caution">
    <text evidence="4">The sequence shown here is derived from an EMBL/GenBank/DDBJ whole genome shotgun (WGS) entry which is preliminary data.</text>
</comment>
<proteinExistence type="predicted"/>
<dbReference type="SMART" id="SM00355">
    <property type="entry name" value="ZnF_C2H2"/>
    <property type="match status" value="2"/>
</dbReference>
<dbReference type="GO" id="GO:0003676">
    <property type="term" value="F:nucleic acid binding"/>
    <property type="evidence" value="ECO:0007669"/>
    <property type="project" value="InterPro"/>
</dbReference>
<gene>
    <name evidence="4" type="ORF">CDV36_003400</name>
</gene>
<dbReference type="InterPro" id="IPR003604">
    <property type="entry name" value="Matrin/U1-like-C_Znf_C2H2"/>
</dbReference>
<dbReference type="EMBL" id="NKUJ01000040">
    <property type="protein sequence ID" value="RMJ16929.1"/>
    <property type="molecule type" value="Genomic_DNA"/>
</dbReference>
<evidence type="ECO:0000256" key="1">
    <source>
        <dbReference type="ARBA" id="ARBA00022771"/>
    </source>
</evidence>
<dbReference type="SUPFAM" id="SSF57667">
    <property type="entry name" value="beta-beta-alpha zinc fingers"/>
    <property type="match status" value="2"/>
</dbReference>
<evidence type="ECO:0000259" key="3">
    <source>
        <dbReference type="PROSITE" id="PS50157"/>
    </source>
</evidence>
<organism evidence="4 5">
    <name type="scientific">Fusarium kuroshium</name>
    <dbReference type="NCBI Taxonomy" id="2010991"/>
    <lineage>
        <taxon>Eukaryota</taxon>
        <taxon>Fungi</taxon>
        <taxon>Dikarya</taxon>
        <taxon>Ascomycota</taxon>
        <taxon>Pezizomycotina</taxon>
        <taxon>Sordariomycetes</taxon>
        <taxon>Hypocreomycetidae</taxon>
        <taxon>Hypocreales</taxon>
        <taxon>Nectriaceae</taxon>
        <taxon>Fusarium</taxon>
        <taxon>Fusarium solani species complex</taxon>
    </lineage>
</organism>
<dbReference type="InterPro" id="IPR013087">
    <property type="entry name" value="Znf_C2H2_type"/>
</dbReference>
<dbReference type="OrthoDB" id="4161238at2759"/>
<reference evidence="4 5" key="1">
    <citation type="submission" date="2017-06" db="EMBL/GenBank/DDBJ databases">
        <title>Comparative genomic analysis of Ambrosia Fusariam Clade fungi.</title>
        <authorList>
            <person name="Stajich J.E."/>
            <person name="Carrillo J."/>
            <person name="Kijimoto T."/>
            <person name="Eskalen A."/>
            <person name="O'Donnell K."/>
            <person name="Kasson M."/>
        </authorList>
    </citation>
    <scope>NUCLEOTIDE SEQUENCE [LARGE SCALE GENOMIC DNA]</scope>
    <source>
        <strain evidence="4">UCR3666</strain>
    </source>
</reference>
<dbReference type="SMART" id="SM00451">
    <property type="entry name" value="ZnF_U1"/>
    <property type="match status" value="2"/>
</dbReference>
<protein>
    <recommendedName>
        <fullName evidence="3">C2H2-type domain-containing protein</fullName>
    </recommendedName>
</protein>
<keyword evidence="5" id="KW-1185">Reference proteome</keyword>
<name>A0A3M2SH97_9HYPO</name>
<dbReference type="PROSITE" id="PS00028">
    <property type="entry name" value="ZINC_FINGER_C2H2_1"/>
    <property type="match status" value="2"/>
</dbReference>
<evidence type="ECO:0000313" key="5">
    <source>
        <dbReference type="Proteomes" id="UP000277212"/>
    </source>
</evidence>
<dbReference type="GO" id="GO:0008270">
    <property type="term" value="F:zinc ion binding"/>
    <property type="evidence" value="ECO:0007669"/>
    <property type="project" value="UniProtKB-KW"/>
</dbReference>
<accession>A0A3M2SH97</accession>
<evidence type="ECO:0000313" key="4">
    <source>
        <dbReference type="EMBL" id="RMJ16929.1"/>
    </source>
</evidence>
<dbReference type="Gene3D" id="3.30.160.60">
    <property type="entry name" value="Classic Zinc Finger"/>
    <property type="match status" value="1"/>
</dbReference>
<feature type="domain" description="C2H2-type" evidence="3">
    <location>
        <begin position="398"/>
        <end position="425"/>
    </location>
</feature>
<dbReference type="Proteomes" id="UP000277212">
    <property type="component" value="Unassembled WGS sequence"/>
</dbReference>
<dbReference type="PROSITE" id="PS50157">
    <property type="entry name" value="ZINC_FINGER_C2H2_2"/>
    <property type="match status" value="2"/>
</dbReference>
<keyword evidence="1 2" id="KW-0479">Metal-binding</keyword>
<evidence type="ECO:0000256" key="2">
    <source>
        <dbReference type="PROSITE-ProRule" id="PRU00042"/>
    </source>
</evidence>